<reference evidence="2" key="1">
    <citation type="submission" date="2019-08" db="EMBL/GenBank/DDBJ databases">
        <authorList>
            <person name="Kucharzyk K."/>
            <person name="Murdoch R.W."/>
            <person name="Higgins S."/>
            <person name="Loffler F."/>
        </authorList>
    </citation>
    <scope>NUCLEOTIDE SEQUENCE</scope>
</reference>
<feature type="compositionally biased region" description="Basic residues" evidence="1">
    <location>
        <begin position="1"/>
        <end position="10"/>
    </location>
</feature>
<feature type="compositionally biased region" description="Basic and acidic residues" evidence="1">
    <location>
        <begin position="21"/>
        <end position="30"/>
    </location>
</feature>
<comment type="caution">
    <text evidence="2">The sequence shown here is derived from an EMBL/GenBank/DDBJ whole genome shotgun (WGS) entry which is preliminary data.</text>
</comment>
<feature type="compositionally biased region" description="Basic and acidic residues" evidence="1">
    <location>
        <begin position="53"/>
        <end position="62"/>
    </location>
</feature>
<evidence type="ECO:0000256" key="1">
    <source>
        <dbReference type="SAM" id="MobiDB-lite"/>
    </source>
</evidence>
<proteinExistence type="predicted"/>
<sequence length="108" mass="12177">MDDLHLRRRQVQVVHQVRGGRRADGQDAPRRPRAGPQQSALQPGEPTGDVLGEAERDQVVDRQRHRHRRDRRAEIGRTVHHVGAQPGRDEPDDLLPECPAEPARGCDP</sequence>
<organism evidence="2">
    <name type="scientific">bioreactor metagenome</name>
    <dbReference type="NCBI Taxonomy" id="1076179"/>
    <lineage>
        <taxon>unclassified sequences</taxon>
        <taxon>metagenomes</taxon>
        <taxon>ecological metagenomes</taxon>
    </lineage>
</organism>
<evidence type="ECO:0000313" key="2">
    <source>
        <dbReference type="EMBL" id="MPN40708.1"/>
    </source>
</evidence>
<feature type="region of interest" description="Disordered" evidence="1">
    <location>
        <begin position="1"/>
        <end position="108"/>
    </location>
</feature>
<dbReference type="EMBL" id="VSSQ01097292">
    <property type="protein sequence ID" value="MPN40708.1"/>
    <property type="molecule type" value="Genomic_DNA"/>
</dbReference>
<dbReference type="AlphaFoldDB" id="A0A645HNW5"/>
<protein>
    <submittedName>
        <fullName evidence="2">Uncharacterized protein</fullName>
    </submittedName>
</protein>
<accession>A0A645HNW5</accession>
<name>A0A645HNW5_9ZZZZ</name>
<gene>
    <name evidence="2" type="ORF">SDC9_188247</name>
</gene>